<reference evidence="2" key="1">
    <citation type="submission" date="2023-07" db="EMBL/GenBank/DDBJ databases">
        <title>30 novel species of actinomycetes from the DSMZ collection.</title>
        <authorList>
            <person name="Nouioui I."/>
        </authorList>
    </citation>
    <scope>NUCLEOTIDE SEQUENCE [LARGE SCALE GENOMIC DNA]</scope>
    <source>
        <strain evidence="2">DSM 44743</strain>
    </source>
</reference>
<name>A0ABU2MBM6_9ACTN</name>
<protein>
    <submittedName>
        <fullName evidence="1">Uncharacterized protein</fullName>
    </submittedName>
</protein>
<evidence type="ECO:0000313" key="2">
    <source>
        <dbReference type="Proteomes" id="UP001183390"/>
    </source>
</evidence>
<accession>A0ABU2MBM6</accession>
<dbReference type="Proteomes" id="UP001183390">
    <property type="component" value="Unassembled WGS sequence"/>
</dbReference>
<dbReference type="RefSeq" id="WP_311512576.1">
    <property type="nucleotide sequence ID" value="NZ_JAVREP010000010.1"/>
</dbReference>
<gene>
    <name evidence="1" type="ORF">RM479_16335</name>
</gene>
<keyword evidence="2" id="KW-1185">Reference proteome</keyword>
<proteinExistence type="predicted"/>
<comment type="caution">
    <text evidence="1">The sequence shown here is derived from an EMBL/GenBank/DDBJ whole genome shotgun (WGS) entry which is preliminary data.</text>
</comment>
<evidence type="ECO:0000313" key="1">
    <source>
        <dbReference type="EMBL" id="MDT0329980.1"/>
    </source>
</evidence>
<organism evidence="1 2">
    <name type="scientific">Nocardiopsis lambiniae</name>
    <dbReference type="NCBI Taxonomy" id="3075539"/>
    <lineage>
        <taxon>Bacteria</taxon>
        <taxon>Bacillati</taxon>
        <taxon>Actinomycetota</taxon>
        <taxon>Actinomycetes</taxon>
        <taxon>Streptosporangiales</taxon>
        <taxon>Nocardiopsidaceae</taxon>
        <taxon>Nocardiopsis</taxon>
    </lineage>
</organism>
<dbReference type="EMBL" id="JAVREP010000010">
    <property type="protein sequence ID" value="MDT0329980.1"/>
    <property type="molecule type" value="Genomic_DNA"/>
</dbReference>
<sequence>MPGTPPPADPRSSSLLAVLGALLDRSLVQIEDATADARLLDRETARTAADVWADNTHPLFLSALARGRRRREARARDALLWMADRGPRRRAWMVERAAEAGHDIDGLLPPAPEPVPHRDHAGNLRPVVVPVTEEVAADLAADYDLDTATIRALAVERRGTGLAAQVTIAAERLHRVAGPTGPAELDVRLPEVDEVRFDTRDAPGVRLTCGPTGVTVAFGDGLLRGGKATLWNRDDHWHLSARGRRAERDVPPTLRRRWDRGHGAAPLEGVVHGPAARTVSHLLTWIMTRIRSTCRRPEGDRVPTPALCRALAGAGTAIVAAGAHLSRRRRERAFRELALEWVRRGGPETAPWFAAALDRVSRRSGTEELPEARRLAGELAAQAAPRAEETTDTPSSAVLRMVSYTASHQGAETSRSAEVTLHLAVPADAADPGAPWMLRVLTGGGPGRVRVLTRAFRGTLRPRTIDDDGGVSTLLAGDGALEARARWS</sequence>